<evidence type="ECO:0000313" key="4">
    <source>
        <dbReference type="Proteomes" id="UP000319010"/>
    </source>
</evidence>
<organism evidence="3 4">
    <name type="scientific">Actinomyces johnsonii</name>
    <dbReference type="NCBI Taxonomy" id="544581"/>
    <lineage>
        <taxon>Bacteria</taxon>
        <taxon>Bacillati</taxon>
        <taxon>Actinomycetota</taxon>
        <taxon>Actinomycetes</taxon>
        <taxon>Actinomycetales</taxon>
        <taxon>Actinomycetaceae</taxon>
        <taxon>Actinomyces</taxon>
    </lineage>
</organism>
<dbReference type="EMBL" id="VICB01000023">
    <property type="protein sequence ID" value="TQD41681.1"/>
    <property type="molecule type" value="Genomic_DNA"/>
</dbReference>
<sequence length="96" mass="10331">MNNENSVPVDGLETPGSSESAEKMKTLKKPGVMSSRWFLPVVLGASMGIVMAVMMAVMMPKLWYLWMSVGWGMGFAIGTSLRSSEASKPSEVAVSE</sequence>
<evidence type="ECO:0000313" key="3">
    <source>
        <dbReference type="EMBL" id="TQD41681.1"/>
    </source>
</evidence>
<dbReference type="Proteomes" id="UP000319010">
    <property type="component" value="Unassembled WGS sequence"/>
</dbReference>
<dbReference type="RefSeq" id="WP_141424985.1">
    <property type="nucleotide sequence ID" value="NZ_JASPFB010000012.1"/>
</dbReference>
<proteinExistence type="predicted"/>
<keyword evidence="2" id="KW-0472">Membrane</keyword>
<dbReference type="AlphaFoldDB" id="A0A507ZYN0"/>
<evidence type="ECO:0000256" key="2">
    <source>
        <dbReference type="SAM" id="Phobius"/>
    </source>
</evidence>
<feature type="transmembrane region" description="Helical" evidence="2">
    <location>
        <begin position="37"/>
        <end position="57"/>
    </location>
</feature>
<protein>
    <submittedName>
        <fullName evidence="3">Uncharacterized protein</fullName>
    </submittedName>
</protein>
<keyword evidence="2" id="KW-1133">Transmembrane helix</keyword>
<accession>A0A507ZYN0</accession>
<name>A0A507ZYN0_9ACTO</name>
<keyword evidence="2" id="KW-0812">Transmembrane</keyword>
<gene>
    <name evidence="3" type="ORF">FK256_12655</name>
</gene>
<comment type="caution">
    <text evidence="3">The sequence shown here is derived from an EMBL/GenBank/DDBJ whole genome shotgun (WGS) entry which is preliminary data.</text>
</comment>
<feature type="region of interest" description="Disordered" evidence="1">
    <location>
        <begin position="1"/>
        <end position="23"/>
    </location>
</feature>
<evidence type="ECO:0000256" key="1">
    <source>
        <dbReference type="SAM" id="MobiDB-lite"/>
    </source>
</evidence>
<reference evidence="3 4" key="1">
    <citation type="submission" date="2019-06" db="EMBL/GenBank/DDBJ databases">
        <title>Draft genome sequence of Actinomyces johnsonii CCUG 34287T.</title>
        <authorList>
            <person name="Salva-Serra F."/>
            <person name="Cardew S."/>
            <person name="Moore E."/>
        </authorList>
    </citation>
    <scope>NUCLEOTIDE SEQUENCE [LARGE SCALE GENOMIC DNA]</scope>
    <source>
        <strain evidence="3 4">CCUG 34287</strain>
    </source>
</reference>